<dbReference type="Pfam" id="PF04672">
    <property type="entry name" value="Methyltransf_19"/>
    <property type="match status" value="1"/>
</dbReference>
<gene>
    <name evidence="1" type="ORF">F8568_005640</name>
</gene>
<dbReference type="InterPro" id="IPR006764">
    <property type="entry name" value="SAM_dep_MeTrfase_SAV2177_type"/>
</dbReference>
<dbReference type="InterPro" id="IPR029063">
    <property type="entry name" value="SAM-dependent_MTases_sf"/>
</dbReference>
<evidence type="ECO:0000313" key="1">
    <source>
        <dbReference type="EMBL" id="MVZ99869.1"/>
    </source>
</evidence>
<dbReference type="SUPFAM" id="SSF53335">
    <property type="entry name" value="S-adenosyl-L-methionine-dependent methyltransferases"/>
    <property type="match status" value="1"/>
</dbReference>
<dbReference type="PIRSF" id="PIRSF017393">
    <property type="entry name" value="MTase_SAV2177"/>
    <property type="match status" value="1"/>
</dbReference>
<evidence type="ECO:0000313" key="2">
    <source>
        <dbReference type="Proteomes" id="UP000462055"/>
    </source>
</evidence>
<dbReference type="GO" id="GO:0008168">
    <property type="term" value="F:methyltransferase activity"/>
    <property type="evidence" value="ECO:0007669"/>
    <property type="project" value="UniProtKB-KW"/>
</dbReference>
<dbReference type="Proteomes" id="UP000462055">
    <property type="component" value="Unassembled WGS sequence"/>
</dbReference>
<accession>A0A6I4M493</accession>
<dbReference type="CDD" id="cd02440">
    <property type="entry name" value="AdoMet_MTases"/>
    <property type="match status" value="1"/>
</dbReference>
<sequence>MKTSETGGQDGRTPTRIDPTIPSIARTYDYLIGGKDNFAADRAVGDIIKAQLPGAVTIAVDNRKVLGRAVRHLVQRAGIRQLIDIGSGLPTTENVHQVAHRHLPDAHVVYVDNDPIVLAHGRALLDENDNTTVIQADIRQPQSILDNPATRRLIDFDRPVGVILCAILHHLLDEEDPGGIMAVLRDALPSGSYFFITHFYRENRPEAQEIEAKLQQAFGRGRWREADEIGAFFTGLELIEPGIVPLCQWHPDEPADDEPNVWQRLIVGGLARKP</sequence>
<keyword evidence="1" id="KW-0489">Methyltransferase</keyword>
<proteinExistence type="predicted"/>
<organism evidence="1 2">
    <name type="scientific">Actinomadura physcomitrii</name>
    <dbReference type="NCBI Taxonomy" id="2650748"/>
    <lineage>
        <taxon>Bacteria</taxon>
        <taxon>Bacillati</taxon>
        <taxon>Actinomycetota</taxon>
        <taxon>Actinomycetes</taxon>
        <taxon>Streptosporangiales</taxon>
        <taxon>Thermomonosporaceae</taxon>
        <taxon>Actinomadura</taxon>
    </lineage>
</organism>
<reference evidence="1" key="1">
    <citation type="submission" date="2019-12" db="EMBL/GenBank/DDBJ databases">
        <title>Actinomadura physcomitrii sp. nov., a novel actinomycete isolated from moss [Physcomitrium sphaericum (Ludw) Fuernr].</title>
        <authorList>
            <person name="Zhuang X."/>
        </authorList>
    </citation>
    <scope>NUCLEOTIDE SEQUENCE [LARGE SCALE GENOMIC DNA]</scope>
    <source>
        <strain evidence="1">LD22</strain>
    </source>
</reference>
<name>A0A6I4M493_9ACTN</name>
<dbReference type="GO" id="GO:0032259">
    <property type="term" value="P:methylation"/>
    <property type="evidence" value="ECO:0007669"/>
    <property type="project" value="UniProtKB-KW"/>
</dbReference>
<dbReference type="Gene3D" id="3.40.50.150">
    <property type="entry name" value="Vaccinia Virus protein VP39"/>
    <property type="match status" value="1"/>
</dbReference>
<keyword evidence="2" id="KW-1185">Reference proteome</keyword>
<dbReference type="AlphaFoldDB" id="A0A6I4M493"/>
<dbReference type="RefSeq" id="WP_151592060.1">
    <property type="nucleotide sequence ID" value="NZ_WBMS02000003.1"/>
</dbReference>
<keyword evidence="1" id="KW-0808">Transferase</keyword>
<comment type="caution">
    <text evidence="1">The sequence shown here is derived from an EMBL/GenBank/DDBJ whole genome shotgun (WGS) entry which is preliminary data.</text>
</comment>
<protein>
    <submittedName>
        <fullName evidence="1">SAM-dependent methyltransferase</fullName>
    </submittedName>
</protein>
<dbReference type="EMBL" id="WBMS02000003">
    <property type="protein sequence ID" value="MVZ99869.1"/>
    <property type="molecule type" value="Genomic_DNA"/>
</dbReference>